<dbReference type="RefSeq" id="WP_092723801.1">
    <property type="nucleotide sequence ID" value="NZ_FNNO01000007.1"/>
</dbReference>
<feature type="transmembrane region" description="Helical" evidence="6">
    <location>
        <begin position="415"/>
        <end position="433"/>
    </location>
</feature>
<evidence type="ECO:0000256" key="1">
    <source>
        <dbReference type="ARBA" id="ARBA00004651"/>
    </source>
</evidence>
<proteinExistence type="predicted"/>
<feature type="transmembrane region" description="Helical" evidence="6">
    <location>
        <begin position="279"/>
        <end position="297"/>
    </location>
</feature>
<dbReference type="AlphaFoldDB" id="A0A8X8IFG6"/>
<dbReference type="Gene3D" id="1.20.1740.10">
    <property type="entry name" value="Amino acid/polyamine transporter I"/>
    <property type="match status" value="1"/>
</dbReference>
<feature type="transmembrane region" description="Helical" evidence="6">
    <location>
        <begin position="154"/>
        <end position="171"/>
    </location>
</feature>
<comment type="caution">
    <text evidence="7">The sequence shown here is derived from an EMBL/GenBank/DDBJ whole genome shotgun (WGS) entry which is preliminary data.</text>
</comment>
<sequence length="449" mass="49347">MQGKQQLNLFSFTMIVVGLVIGMGIFRTAATSAKDAIEPSVYFTAWVLGGFFALCGALTYAEIGSRYPITGGYYKVFSYAYHPSIAFAINCIILISNAASLSGVALIGSGYIAKLFPQVAWTDVDKALISCGAIIIFYLINLAGLKMSSRAQNVLMLIKISMIVVLILALFFPHQPQAVTTNVAPASSMSWIQSLGVSLIAVSFTYGGYQQTINFGSEVSRPARNIPRGIFIGIAIIIALYLLVNLSYYHIIGFNNMKGEREIAYVVMEKTFGNKGADIFSFLLFFGVLAYVNALLLSNPRVMYAMSTEGTLPKLFARTNDKNGVFTASLTAFSATCIVILFFAQTFEKILNFSIFLDCFGMVASSATIFVLRKRTRELDGTGIYKMKLYPLMPLIFMSAYLFVGISIALQTPDIALVGALVLAAFMLIYFITHRFKRKDNDRSVVYTE</sequence>
<organism evidence="7 8">
    <name type="scientific">Hydrobacter penzbergensis</name>
    <dbReference type="NCBI Taxonomy" id="1235997"/>
    <lineage>
        <taxon>Bacteria</taxon>
        <taxon>Pseudomonadati</taxon>
        <taxon>Bacteroidota</taxon>
        <taxon>Chitinophagia</taxon>
        <taxon>Chitinophagales</taxon>
        <taxon>Chitinophagaceae</taxon>
        <taxon>Hydrobacter</taxon>
    </lineage>
</organism>
<dbReference type="EMBL" id="FNNO01000007">
    <property type="protein sequence ID" value="SDW96337.1"/>
    <property type="molecule type" value="Genomic_DNA"/>
</dbReference>
<dbReference type="InterPro" id="IPR002293">
    <property type="entry name" value="AA/rel_permease1"/>
</dbReference>
<feature type="transmembrane region" description="Helical" evidence="6">
    <location>
        <begin position="230"/>
        <end position="251"/>
    </location>
</feature>
<dbReference type="PIRSF" id="PIRSF006060">
    <property type="entry name" value="AA_transporter"/>
    <property type="match status" value="1"/>
</dbReference>
<dbReference type="PANTHER" id="PTHR42770">
    <property type="entry name" value="AMINO ACID TRANSPORTER-RELATED"/>
    <property type="match status" value="1"/>
</dbReference>
<dbReference type="PANTHER" id="PTHR42770:SF7">
    <property type="entry name" value="MEMBRANE PROTEIN"/>
    <property type="match status" value="1"/>
</dbReference>
<feature type="transmembrane region" description="Helical" evidence="6">
    <location>
        <begin position="127"/>
        <end position="145"/>
    </location>
</feature>
<evidence type="ECO:0000313" key="7">
    <source>
        <dbReference type="EMBL" id="SDW96337.1"/>
    </source>
</evidence>
<evidence type="ECO:0000256" key="2">
    <source>
        <dbReference type="ARBA" id="ARBA00022475"/>
    </source>
</evidence>
<name>A0A8X8IFG6_9BACT</name>
<feature type="transmembrane region" description="Helical" evidence="6">
    <location>
        <begin position="324"/>
        <end position="344"/>
    </location>
</feature>
<evidence type="ECO:0000256" key="4">
    <source>
        <dbReference type="ARBA" id="ARBA00022989"/>
    </source>
</evidence>
<keyword evidence="4 6" id="KW-1133">Transmembrane helix</keyword>
<accession>A0A8X8IFG6</accession>
<feature type="transmembrane region" description="Helical" evidence="6">
    <location>
        <begin position="392"/>
        <end position="409"/>
    </location>
</feature>
<dbReference type="GO" id="GO:0005886">
    <property type="term" value="C:plasma membrane"/>
    <property type="evidence" value="ECO:0007669"/>
    <property type="project" value="UniProtKB-SubCell"/>
</dbReference>
<dbReference type="InterPro" id="IPR050367">
    <property type="entry name" value="APC_superfamily"/>
</dbReference>
<keyword evidence="3 6" id="KW-0812">Transmembrane</keyword>
<comment type="subcellular location">
    <subcellularLocation>
        <location evidence="1">Cell membrane</location>
        <topology evidence="1">Multi-pass membrane protein</topology>
    </subcellularLocation>
</comment>
<feature type="transmembrane region" description="Helical" evidence="6">
    <location>
        <begin position="84"/>
        <end position="107"/>
    </location>
</feature>
<evidence type="ECO:0000256" key="3">
    <source>
        <dbReference type="ARBA" id="ARBA00022692"/>
    </source>
</evidence>
<gene>
    <name evidence="7" type="ORF">SAMN05444410_107167</name>
</gene>
<dbReference type="GO" id="GO:0022857">
    <property type="term" value="F:transmembrane transporter activity"/>
    <property type="evidence" value="ECO:0007669"/>
    <property type="project" value="InterPro"/>
</dbReference>
<reference evidence="7 8" key="1">
    <citation type="submission" date="2016-10" db="EMBL/GenBank/DDBJ databases">
        <authorList>
            <person name="Varghese N."/>
            <person name="Submissions S."/>
        </authorList>
    </citation>
    <scope>NUCLEOTIDE SEQUENCE [LARGE SCALE GENOMIC DNA]</scope>
    <source>
        <strain evidence="7 8">DSM 25353</strain>
    </source>
</reference>
<evidence type="ECO:0000256" key="6">
    <source>
        <dbReference type="SAM" id="Phobius"/>
    </source>
</evidence>
<keyword evidence="2" id="KW-1003">Cell membrane</keyword>
<feature type="transmembrane region" description="Helical" evidence="6">
    <location>
        <begin position="41"/>
        <end position="63"/>
    </location>
</feature>
<keyword evidence="5 6" id="KW-0472">Membrane</keyword>
<dbReference type="Proteomes" id="UP000198711">
    <property type="component" value="Unassembled WGS sequence"/>
</dbReference>
<keyword evidence="8" id="KW-1185">Reference proteome</keyword>
<protein>
    <submittedName>
        <fullName evidence="7">Basic amino acid/polyamine antiporter, APA family</fullName>
    </submittedName>
</protein>
<feature type="transmembrane region" description="Helical" evidence="6">
    <location>
        <begin position="350"/>
        <end position="372"/>
    </location>
</feature>
<evidence type="ECO:0000313" key="8">
    <source>
        <dbReference type="Proteomes" id="UP000198711"/>
    </source>
</evidence>
<feature type="transmembrane region" description="Helical" evidence="6">
    <location>
        <begin position="191"/>
        <end position="209"/>
    </location>
</feature>
<dbReference type="Pfam" id="PF13520">
    <property type="entry name" value="AA_permease_2"/>
    <property type="match status" value="1"/>
</dbReference>
<evidence type="ECO:0000256" key="5">
    <source>
        <dbReference type="ARBA" id="ARBA00023136"/>
    </source>
</evidence>
<feature type="transmembrane region" description="Helical" evidence="6">
    <location>
        <begin position="7"/>
        <end position="29"/>
    </location>
</feature>